<reference evidence="1" key="1">
    <citation type="submission" date="2020-03" db="EMBL/GenBank/DDBJ databases">
        <authorList>
            <person name="Weist P."/>
        </authorList>
    </citation>
    <scope>NUCLEOTIDE SEQUENCE</scope>
</reference>
<comment type="caution">
    <text evidence="1">The sequence shown here is derived from an EMBL/GenBank/DDBJ whole genome shotgun (WGS) entry which is preliminary data.</text>
</comment>
<evidence type="ECO:0000313" key="1">
    <source>
        <dbReference type="EMBL" id="CAB1414614.1"/>
    </source>
</evidence>
<proteinExistence type="predicted"/>
<evidence type="ECO:0000313" key="2">
    <source>
        <dbReference type="Proteomes" id="UP001153269"/>
    </source>
</evidence>
<gene>
    <name evidence="1" type="ORF">PLEPLA_LOCUS2323</name>
</gene>
<protein>
    <submittedName>
        <fullName evidence="1">Uncharacterized protein</fullName>
    </submittedName>
</protein>
<dbReference type="AlphaFoldDB" id="A0A9N7TMC8"/>
<sequence>MLWGVLFSRCASQTPPVTKIPNTQSHVPWPMVHENRSTLTIQSCVLPHPAHCSIYSSLLQLPCSAVSQT</sequence>
<organism evidence="1 2">
    <name type="scientific">Pleuronectes platessa</name>
    <name type="common">European plaice</name>
    <dbReference type="NCBI Taxonomy" id="8262"/>
    <lineage>
        <taxon>Eukaryota</taxon>
        <taxon>Metazoa</taxon>
        <taxon>Chordata</taxon>
        <taxon>Craniata</taxon>
        <taxon>Vertebrata</taxon>
        <taxon>Euteleostomi</taxon>
        <taxon>Actinopterygii</taxon>
        <taxon>Neopterygii</taxon>
        <taxon>Teleostei</taxon>
        <taxon>Neoteleostei</taxon>
        <taxon>Acanthomorphata</taxon>
        <taxon>Carangaria</taxon>
        <taxon>Pleuronectiformes</taxon>
        <taxon>Pleuronectoidei</taxon>
        <taxon>Pleuronectidae</taxon>
        <taxon>Pleuronectes</taxon>
    </lineage>
</organism>
<dbReference type="Proteomes" id="UP001153269">
    <property type="component" value="Unassembled WGS sequence"/>
</dbReference>
<accession>A0A9N7TMC8</accession>
<dbReference type="EMBL" id="CADEAL010000114">
    <property type="protein sequence ID" value="CAB1414614.1"/>
    <property type="molecule type" value="Genomic_DNA"/>
</dbReference>
<keyword evidence="2" id="KW-1185">Reference proteome</keyword>
<name>A0A9N7TMC8_PLEPL</name>